<protein>
    <submittedName>
        <fullName evidence="2">Uncharacterized protein</fullName>
    </submittedName>
</protein>
<sequence>MLKVSRSTAIYITQVPNEDPYFKTPKAPDNEMVHQQRPPNLSNSSSLSSSDHKTRQEIERFIFIVWKQDEDGEVFHRNLFPTPQVSFEAARI</sequence>
<evidence type="ECO:0000256" key="1">
    <source>
        <dbReference type="SAM" id="MobiDB-lite"/>
    </source>
</evidence>
<comment type="caution">
    <text evidence="2">The sequence shown here is derived from an EMBL/GenBank/DDBJ whole genome shotgun (WGS) entry which is preliminary data.</text>
</comment>
<accession>A0A5B7JXI7</accession>
<dbReference type="EMBL" id="VSRR010132817">
    <property type="protein sequence ID" value="MPD02722.1"/>
    <property type="molecule type" value="Genomic_DNA"/>
</dbReference>
<keyword evidence="3" id="KW-1185">Reference proteome</keyword>
<reference evidence="2 3" key="1">
    <citation type="submission" date="2019-05" db="EMBL/GenBank/DDBJ databases">
        <title>Another draft genome of Portunus trituberculatus and its Hox gene families provides insights of decapod evolution.</title>
        <authorList>
            <person name="Jeong J.-H."/>
            <person name="Song I."/>
            <person name="Kim S."/>
            <person name="Choi T."/>
            <person name="Kim D."/>
            <person name="Ryu S."/>
            <person name="Kim W."/>
        </authorList>
    </citation>
    <scope>NUCLEOTIDE SEQUENCE [LARGE SCALE GENOMIC DNA]</scope>
    <source>
        <tissue evidence="2">Muscle</tissue>
    </source>
</reference>
<dbReference type="Proteomes" id="UP000324222">
    <property type="component" value="Unassembled WGS sequence"/>
</dbReference>
<evidence type="ECO:0000313" key="3">
    <source>
        <dbReference type="Proteomes" id="UP000324222"/>
    </source>
</evidence>
<feature type="compositionally biased region" description="Low complexity" evidence="1">
    <location>
        <begin position="40"/>
        <end position="49"/>
    </location>
</feature>
<feature type="region of interest" description="Disordered" evidence="1">
    <location>
        <begin position="18"/>
        <end position="53"/>
    </location>
</feature>
<evidence type="ECO:0000313" key="2">
    <source>
        <dbReference type="EMBL" id="MPD02722.1"/>
    </source>
</evidence>
<gene>
    <name evidence="2" type="ORF">E2C01_098320</name>
</gene>
<organism evidence="2 3">
    <name type="scientific">Portunus trituberculatus</name>
    <name type="common">Swimming crab</name>
    <name type="synonym">Neptunus trituberculatus</name>
    <dbReference type="NCBI Taxonomy" id="210409"/>
    <lineage>
        <taxon>Eukaryota</taxon>
        <taxon>Metazoa</taxon>
        <taxon>Ecdysozoa</taxon>
        <taxon>Arthropoda</taxon>
        <taxon>Crustacea</taxon>
        <taxon>Multicrustacea</taxon>
        <taxon>Malacostraca</taxon>
        <taxon>Eumalacostraca</taxon>
        <taxon>Eucarida</taxon>
        <taxon>Decapoda</taxon>
        <taxon>Pleocyemata</taxon>
        <taxon>Brachyura</taxon>
        <taxon>Eubrachyura</taxon>
        <taxon>Portunoidea</taxon>
        <taxon>Portunidae</taxon>
        <taxon>Portuninae</taxon>
        <taxon>Portunus</taxon>
    </lineage>
</organism>
<name>A0A5B7JXI7_PORTR</name>
<dbReference type="AlphaFoldDB" id="A0A5B7JXI7"/>
<proteinExistence type="predicted"/>